<dbReference type="Pfam" id="PF12680">
    <property type="entry name" value="SnoaL_2"/>
    <property type="match status" value="1"/>
</dbReference>
<dbReference type="InterPro" id="IPR032710">
    <property type="entry name" value="NTF2-like_dom_sf"/>
</dbReference>
<reference evidence="2" key="1">
    <citation type="journal article" date="2014" name="Int. J. Syst. Evol. Microbiol.">
        <title>Complete genome sequence of Corynebacterium casei LMG S-19264T (=DSM 44701T), isolated from a smear-ripened cheese.</title>
        <authorList>
            <consortium name="US DOE Joint Genome Institute (JGI-PGF)"/>
            <person name="Walter F."/>
            <person name="Albersmeier A."/>
            <person name="Kalinowski J."/>
            <person name="Ruckert C."/>
        </authorList>
    </citation>
    <scope>NUCLEOTIDE SEQUENCE</scope>
    <source>
        <strain evidence="2">JCM 4477</strain>
    </source>
</reference>
<evidence type="ECO:0000259" key="1">
    <source>
        <dbReference type="Pfam" id="PF12680"/>
    </source>
</evidence>
<dbReference type="Gene3D" id="3.10.450.50">
    <property type="match status" value="1"/>
</dbReference>
<accession>A0A919EAC7</accession>
<dbReference type="Proteomes" id="UP000630718">
    <property type="component" value="Unassembled WGS sequence"/>
</dbReference>
<dbReference type="RefSeq" id="WP_190207789.1">
    <property type="nucleotide sequence ID" value="NZ_BNBI01000017.1"/>
</dbReference>
<feature type="domain" description="SnoaL-like" evidence="1">
    <location>
        <begin position="13"/>
        <end position="134"/>
    </location>
</feature>
<sequence length="161" mass="17227">MSETETLCKHLVVEHCRRINAGDLEGLLALYSPAVTYEDPVGTGPRSGIEALRAHAGAAIECHAYEDFGAPVAAQDGATAAVPVVTTMNYLPWGPNLVRLGYIPAPPEEADGSALRIRFDYVMAVKVGADGLINDMRGYWGRSDVVYLGPAEPAEEKVVSR</sequence>
<reference evidence="2" key="2">
    <citation type="submission" date="2020-09" db="EMBL/GenBank/DDBJ databases">
        <authorList>
            <person name="Sun Q."/>
            <person name="Ohkuma M."/>
        </authorList>
    </citation>
    <scope>NUCLEOTIDE SEQUENCE</scope>
    <source>
        <strain evidence="2">JCM 4477</strain>
    </source>
</reference>
<gene>
    <name evidence="2" type="ORF">GCM10018772_62330</name>
</gene>
<organism evidence="2 3">
    <name type="scientific">Streptomyces fumanus</name>
    <dbReference type="NCBI Taxonomy" id="67302"/>
    <lineage>
        <taxon>Bacteria</taxon>
        <taxon>Bacillati</taxon>
        <taxon>Actinomycetota</taxon>
        <taxon>Actinomycetes</taxon>
        <taxon>Kitasatosporales</taxon>
        <taxon>Streptomycetaceae</taxon>
        <taxon>Streptomyces</taxon>
    </lineage>
</organism>
<protein>
    <recommendedName>
        <fullName evidence="1">SnoaL-like domain-containing protein</fullName>
    </recommendedName>
</protein>
<dbReference type="InterPro" id="IPR037401">
    <property type="entry name" value="SnoaL-like"/>
</dbReference>
<dbReference type="SUPFAM" id="SSF54427">
    <property type="entry name" value="NTF2-like"/>
    <property type="match status" value="1"/>
</dbReference>
<dbReference type="AlphaFoldDB" id="A0A919EAC7"/>
<comment type="caution">
    <text evidence="2">The sequence shown here is derived from an EMBL/GenBank/DDBJ whole genome shotgun (WGS) entry which is preliminary data.</text>
</comment>
<keyword evidence="3" id="KW-1185">Reference proteome</keyword>
<proteinExistence type="predicted"/>
<dbReference type="EMBL" id="BNBI01000017">
    <property type="protein sequence ID" value="GHF28183.1"/>
    <property type="molecule type" value="Genomic_DNA"/>
</dbReference>
<name>A0A919EAC7_9ACTN</name>
<evidence type="ECO:0000313" key="2">
    <source>
        <dbReference type="EMBL" id="GHF28183.1"/>
    </source>
</evidence>
<evidence type="ECO:0000313" key="3">
    <source>
        <dbReference type="Proteomes" id="UP000630718"/>
    </source>
</evidence>